<dbReference type="InterPro" id="IPR011059">
    <property type="entry name" value="Metal-dep_hydrolase_composite"/>
</dbReference>
<dbReference type="GO" id="GO:0006147">
    <property type="term" value="P:guanine catabolic process"/>
    <property type="evidence" value="ECO:0007669"/>
    <property type="project" value="UniProtKB-UniRule"/>
</dbReference>
<evidence type="ECO:0000313" key="11">
    <source>
        <dbReference type="EMBL" id="JAT30093.1"/>
    </source>
</evidence>
<dbReference type="Gene3D" id="2.30.40.10">
    <property type="entry name" value="Urease, subunit C, domain 1"/>
    <property type="match status" value="1"/>
</dbReference>
<dbReference type="FunFam" id="3.20.20.140:FF:000022">
    <property type="entry name" value="Guanine deaminase"/>
    <property type="match status" value="1"/>
</dbReference>
<dbReference type="EMBL" id="GEBQ01009884">
    <property type="protein sequence ID" value="JAT30093.1"/>
    <property type="molecule type" value="Transcribed_RNA"/>
</dbReference>
<comment type="function">
    <text evidence="9">Catalyzes the hydrolytic deamination of guanine, producing xanthine and ammonia.</text>
</comment>
<comment type="similarity">
    <text evidence="2 9">Belongs to the metallo-dependent hydrolases superfamily. ATZ/TRZ family.</text>
</comment>
<dbReference type="Pfam" id="PF01979">
    <property type="entry name" value="Amidohydro_1"/>
    <property type="match status" value="1"/>
</dbReference>
<evidence type="ECO:0000256" key="4">
    <source>
        <dbReference type="ARBA" id="ARBA00014514"/>
    </source>
</evidence>
<proteinExistence type="inferred from homology"/>
<dbReference type="InterPro" id="IPR032466">
    <property type="entry name" value="Metal_Hydrolase"/>
</dbReference>
<dbReference type="InterPro" id="IPR014311">
    <property type="entry name" value="Guanine_deaminase"/>
</dbReference>
<reference evidence="11" key="1">
    <citation type="submission" date="2015-11" db="EMBL/GenBank/DDBJ databases">
        <title>De novo transcriptome assembly of four potential Pierce s Disease insect vectors from Arizona vineyards.</title>
        <authorList>
            <person name="Tassone E.E."/>
        </authorList>
    </citation>
    <scope>NUCLEOTIDE SEQUENCE</scope>
</reference>
<dbReference type="PANTHER" id="PTHR11271:SF6">
    <property type="entry name" value="GUANINE DEAMINASE"/>
    <property type="match status" value="1"/>
</dbReference>
<accession>A0A1B6M2E7</accession>
<dbReference type="GO" id="GO:0005829">
    <property type="term" value="C:cytosol"/>
    <property type="evidence" value="ECO:0007669"/>
    <property type="project" value="TreeGrafter"/>
</dbReference>
<comment type="catalytic activity">
    <reaction evidence="8 9">
        <text>guanine + H2O + H(+) = xanthine + NH4(+)</text>
        <dbReference type="Rhea" id="RHEA:14665"/>
        <dbReference type="ChEBI" id="CHEBI:15377"/>
        <dbReference type="ChEBI" id="CHEBI:15378"/>
        <dbReference type="ChEBI" id="CHEBI:16235"/>
        <dbReference type="ChEBI" id="CHEBI:17712"/>
        <dbReference type="ChEBI" id="CHEBI:28938"/>
        <dbReference type="EC" id="3.5.4.3"/>
    </reaction>
</comment>
<keyword evidence="7 9" id="KW-0862">Zinc</keyword>
<evidence type="ECO:0000256" key="7">
    <source>
        <dbReference type="ARBA" id="ARBA00022833"/>
    </source>
</evidence>
<dbReference type="SUPFAM" id="SSF51338">
    <property type="entry name" value="Composite domain of metallo-dependent hydrolases"/>
    <property type="match status" value="1"/>
</dbReference>
<dbReference type="EC" id="3.5.4.3" evidence="3 9"/>
<dbReference type="UniPathway" id="UPA00603">
    <property type="reaction ID" value="UER00660"/>
</dbReference>
<keyword evidence="5 9" id="KW-0479">Metal-binding</keyword>
<evidence type="ECO:0000256" key="1">
    <source>
        <dbReference type="ARBA" id="ARBA00004984"/>
    </source>
</evidence>
<sequence>MELSTIYKGAIIHSINREKVTILENGVLIVQKNKVIFIDDISSKKEFDGLKSKYHPFEIVPLRKGQFLIPGFIDTHTHASQFPNMGVGYDKTLLEWLGAHTFPLESKFVDRHLGTKYYREVIESTLENGTTTAVYFATIHLQSSIELAKCAHNKHQRAFVGKVNMDSNCPLSLQEDLKRSIKDTTLFIKAVTSLNSDLVKPIITPRFALSCSAPLLGQLGSLAELNNLHIQTHLAETVEERDKVAEMFPEATNYTSVYERAGLLTNKTILAHCIHLDDYEMNMIHLAGSSVAHCPSSNINLKSGLCNVRKLLNLGINVSLGTDVAGGNSVSMLDAMRSALNTSVILSMQQEDYLPLSYHEVFYMATMGGAKALKMDHILGNFRVGKFFDALLVSFDLETYGENTDTLDLFQKFIYTGDNRAITRIYVDGKLVQVNM</sequence>
<dbReference type="SUPFAM" id="SSF51556">
    <property type="entry name" value="Metallo-dependent hydrolases"/>
    <property type="match status" value="1"/>
</dbReference>
<evidence type="ECO:0000259" key="10">
    <source>
        <dbReference type="Pfam" id="PF01979"/>
    </source>
</evidence>
<dbReference type="InterPro" id="IPR006680">
    <property type="entry name" value="Amidohydro-rel"/>
</dbReference>
<dbReference type="PANTHER" id="PTHR11271">
    <property type="entry name" value="GUANINE DEAMINASE"/>
    <property type="match status" value="1"/>
</dbReference>
<dbReference type="NCBIfam" id="TIGR02967">
    <property type="entry name" value="guan_deamin"/>
    <property type="match status" value="1"/>
</dbReference>
<gene>
    <name evidence="11" type="ORF">g.9086</name>
</gene>
<evidence type="ECO:0000256" key="5">
    <source>
        <dbReference type="ARBA" id="ARBA00022723"/>
    </source>
</evidence>
<feature type="domain" description="Amidohydrolase-related" evidence="10">
    <location>
        <begin position="67"/>
        <end position="432"/>
    </location>
</feature>
<comment type="pathway">
    <text evidence="1 9">Purine metabolism; guanine degradation; xanthine from guanine: step 1/1.</text>
</comment>
<organism evidence="11">
    <name type="scientific">Graphocephala atropunctata</name>
    <dbReference type="NCBI Taxonomy" id="36148"/>
    <lineage>
        <taxon>Eukaryota</taxon>
        <taxon>Metazoa</taxon>
        <taxon>Ecdysozoa</taxon>
        <taxon>Arthropoda</taxon>
        <taxon>Hexapoda</taxon>
        <taxon>Insecta</taxon>
        <taxon>Pterygota</taxon>
        <taxon>Neoptera</taxon>
        <taxon>Paraneoptera</taxon>
        <taxon>Hemiptera</taxon>
        <taxon>Auchenorrhyncha</taxon>
        <taxon>Membracoidea</taxon>
        <taxon>Cicadellidae</taxon>
        <taxon>Cicadellinae</taxon>
        <taxon>Cicadellini</taxon>
        <taxon>Graphocephala</taxon>
    </lineage>
</organism>
<evidence type="ECO:0000256" key="2">
    <source>
        <dbReference type="ARBA" id="ARBA00006745"/>
    </source>
</evidence>
<protein>
    <recommendedName>
        <fullName evidence="4 9">Guanine deaminase</fullName>
        <shortName evidence="9">Guanase</shortName>
        <ecNumber evidence="3 9">3.5.4.3</ecNumber>
    </recommendedName>
    <alternativeName>
        <fullName evidence="9">Guanine aminohydrolase</fullName>
    </alternativeName>
</protein>
<name>A0A1B6M2E7_9HEMI</name>
<dbReference type="GO" id="GO:0008892">
    <property type="term" value="F:guanine deaminase activity"/>
    <property type="evidence" value="ECO:0007669"/>
    <property type="project" value="UniProtKB-UniRule"/>
</dbReference>
<evidence type="ECO:0000256" key="6">
    <source>
        <dbReference type="ARBA" id="ARBA00022801"/>
    </source>
</evidence>
<evidence type="ECO:0000256" key="3">
    <source>
        <dbReference type="ARBA" id="ARBA00012781"/>
    </source>
</evidence>
<dbReference type="AlphaFoldDB" id="A0A1B6M2E7"/>
<keyword evidence="6 9" id="KW-0378">Hydrolase</keyword>
<dbReference type="GO" id="GO:0008270">
    <property type="term" value="F:zinc ion binding"/>
    <property type="evidence" value="ECO:0007669"/>
    <property type="project" value="UniProtKB-UniRule"/>
</dbReference>
<comment type="cofactor">
    <cofactor evidence="9">
        <name>Zn(2+)</name>
        <dbReference type="ChEBI" id="CHEBI:29105"/>
    </cofactor>
    <text evidence="9">Binds 1 zinc ion per subunit.</text>
</comment>
<dbReference type="Gene3D" id="3.20.20.140">
    <property type="entry name" value="Metal-dependent hydrolases"/>
    <property type="match status" value="1"/>
</dbReference>
<evidence type="ECO:0000256" key="9">
    <source>
        <dbReference type="RuleBase" id="RU366009"/>
    </source>
</evidence>
<dbReference type="InterPro" id="IPR051607">
    <property type="entry name" value="Metallo-dep_hydrolases"/>
</dbReference>
<evidence type="ECO:0000256" key="8">
    <source>
        <dbReference type="ARBA" id="ARBA00051148"/>
    </source>
</evidence>